<accession>A0A0J9V9P1</accession>
<evidence type="ECO:0000313" key="3">
    <source>
        <dbReference type="Proteomes" id="UP000009097"/>
    </source>
</evidence>
<protein>
    <submittedName>
        <fullName evidence="2">Uncharacterized protein</fullName>
    </submittedName>
</protein>
<proteinExistence type="predicted"/>
<dbReference type="OrthoDB" id="5337308at2759"/>
<evidence type="ECO:0000313" key="2">
    <source>
        <dbReference type="EMBL" id="KNB07676.1"/>
    </source>
</evidence>
<dbReference type="EMBL" id="DS231705">
    <property type="protein sequence ID" value="KNB07676.1"/>
    <property type="molecule type" value="Genomic_DNA"/>
</dbReference>
<dbReference type="VEuPathDB" id="FungiDB:FOXG_08773"/>
<organism evidence="2 3">
    <name type="scientific">Fusarium oxysporum f. sp. lycopersici (strain 4287 / CBS 123668 / FGSC 9935 / NRRL 34936)</name>
    <name type="common">Fusarium vascular wilt of tomato</name>
    <dbReference type="NCBI Taxonomy" id="426428"/>
    <lineage>
        <taxon>Eukaryota</taxon>
        <taxon>Fungi</taxon>
        <taxon>Dikarya</taxon>
        <taxon>Ascomycota</taxon>
        <taxon>Pezizomycotina</taxon>
        <taxon>Sordariomycetes</taxon>
        <taxon>Hypocreomycetidae</taxon>
        <taxon>Hypocreales</taxon>
        <taxon>Nectriaceae</taxon>
        <taxon>Fusarium</taxon>
        <taxon>Fusarium oxysporum species complex</taxon>
    </lineage>
</organism>
<gene>
    <name evidence="2" type="ORF">FOXG_08773</name>
</gene>
<feature type="transmembrane region" description="Helical" evidence="1">
    <location>
        <begin position="20"/>
        <end position="37"/>
    </location>
</feature>
<reference evidence="2" key="2">
    <citation type="journal article" date="2010" name="Nature">
        <title>Comparative genomics reveals mobile pathogenicity chromosomes in Fusarium.</title>
        <authorList>
            <person name="Ma L.J."/>
            <person name="van der Does H.C."/>
            <person name="Borkovich K.A."/>
            <person name="Coleman J.J."/>
            <person name="Daboussi M.J."/>
            <person name="Di Pietro A."/>
            <person name="Dufresne M."/>
            <person name="Freitag M."/>
            <person name="Grabherr M."/>
            <person name="Henrissat B."/>
            <person name="Houterman P.M."/>
            <person name="Kang S."/>
            <person name="Shim W.B."/>
            <person name="Woloshuk C."/>
            <person name="Xie X."/>
            <person name="Xu J.R."/>
            <person name="Antoniw J."/>
            <person name="Baker S.E."/>
            <person name="Bluhm B.H."/>
            <person name="Breakspear A."/>
            <person name="Brown D.W."/>
            <person name="Butchko R.A."/>
            <person name="Chapman S."/>
            <person name="Coulson R."/>
            <person name="Coutinho P.M."/>
            <person name="Danchin E.G."/>
            <person name="Diener A."/>
            <person name="Gale L.R."/>
            <person name="Gardiner D.M."/>
            <person name="Goff S."/>
            <person name="Hammond-Kosack K.E."/>
            <person name="Hilburn K."/>
            <person name="Hua-Van A."/>
            <person name="Jonkers W."/>
            <person name="Kazan K."/>
            <person name="Kodira C.D."/>
            <person name="Koehrsen M."/>
            <person name="Kumar L."/>
            <person name="Lee Y.H."/>
            <person name="Li L."/>
            <person name="Manners J.M."/>
            <person name="Miranda-Saavedra D."/>
            <person name="Mukherjee M."/>
            <person name="Park G."/>
            <person name="Park J."/>
            <person name="Park S.Y."/>
            <person name="Proctor R.H."/>
            <person name="Regev A."/>
            <person name="Ruiz-Roldan M.C."/>
            <person name="Sain D."/>
            <person name="Sakthikumar S."/>
            <person name="Sykes S."/>
            <person name="Schwartz D.C."/>
            <person name="Turgeon B.G."/>
            <person name="Wapinski I."/>
            <person name="Yoder O."/>
            <person name="Young S."/>
            <person name="Zeng Q."/>
            <person name="Zhou S."/>
            <person name="Galagan J."/>
            <person name="Cuomo C.A."/>
            <person name="Kistler H.C."/>
            <person name="Rep M."/>
        </authorList>
    </citation>
    <scope>NUCLEOTIDE SEQUENCE [LARGE SCALE GENOMIC DNA]</scope>
    <source>
        <strain evidence="2">4287</strain>
    </source>
</reference>
<dbReference type="GeneID" id="28950388"/>
<keyword evidence="1" id="KW-1133">Transmembrane helix</keyword>
<keyword evidence="1" id="KW-0472">Membrane</keyword>
<keyword evidence="1" id="KW-0812">Transmembrane</keyword>
<reference evidence="2" key="1">
    <citation type="submission" date="2007-04" db="EMBL/GenBank/DDBJ databases">
        <authorList>
            <consortium name="The Broad Institute Genome Sequencing Platform"/>
            <person name="Birren B."/>
            <person name="Lander E."/>
            <person name="Galagan J."/>
            <person name="Nusbaum C."/>
            <person name="Devon K."/>
            <person name="Ma L.-J."/>
            <person name="Jaffe D."/>
            <person name="Butler J."/>
            <person name="Alvarez P."/>
            <person name="Gnerre S."/>
            <person name="Grabherr M."/>
            <person name="Kleber M."/>
            <person name="Mauceli E."/>
            <person name="Brockman W."/>
            <person name="MacCallum I.A."/>
            <person name="Young S."/>
            <person name="LaButti K."/>
            <person name="DeCaprio D."/>
            <person name="Crawford M."/>
            <person name="Koehrsen M."/>
            <person name="Engels R."/>
            <person name="Montgomery P."/>
            <person name="Pearson M."/>
            <person name="Howarth C."/>
            <person name="Larson L."/>
            <person name="White J."/>
            <person name="O'Leary S."/>
            <person name="Kodira C."/>
            <person name="Zeng Q."/>
            <person name="Yandava C."/>
            <person name="Alvarado L."/>
            <person name="Kistler C."/>
            <person name="Shim W.-B."/>
            <person name="Kang S."/>
            <person name="Woloshuk C."/>
        </authorList>
    </citation>
    <scope>NUCLEOTIDE SEQUENCE</scope>
    <source>
        <strain evidence="2">4287</strain>
    </source>
</reference>
<evidence type="ECO:0000256" key="1">
    <source>
        <dbReference type="SAM" id="Phobius"/>
    </source>
</evidence>
<dbReference type="Proteomes" id="UP000009097">
    <property type="component" value="Unassembled WGS sequence"/>
</dbReference>
<sequence>MLMELSTMHAKRSISWRVTLSYISLLIFSFFLLRFSFVPSLRLSSSYPHAVALDDDFHYSPALTHVSKREDKPTDPYEIALKKGEALYCDMKASQAALEAKNGKSAESPSYLQRHGLEDYEGWDKRANQNPTFGDRLNEALKGIGAPINLYHYNWVNLGGGDWYSDPAGFLDGSLNLDEAEVKAVAATGANFASSFSLNPGVIIADHNVGVKYAAGEGPPIDEETTALTHIQQVRMWSLCFVVVNLEYQWSDAVWMQWDRVCSESGGDVEDLKYIIRAQIVNHATLKIVFQAILKKYERDHKKKSLGPWKKRIVVSHQKDPKELYAILGSPNGSGAAFMLINHKKRLGGARVINKVEIFVPEGNFEVKGTEVGREQEEWHVMLLFHIVDASRA</sequence>
<dbReference type="KEGG" id="fox:FOXG_08773"/>
<dbReference type="AlphaFoldDB" id="A0A0J9V9P1"/>
<name>A0A0J9V9P1_FUSO4</name>
<dbReference type="RefSeq" id="XP_018245721.1">
    <property type="nucleotide sequence ID" value="XM_018387802.1"/>
</dbReference>